<dbReference type="Pfam" id="PF00135">
    <property type="entry name" value="COesterase"/>
    <property type="match status" value="1"/>
</dbReference>
<dbReference type="eggNOG" id="KOG1516">
    <property type="taxonomic scope" value="Eukaryota"/>
</dbReference>
<accession>D6WD73</accession>
<evidence type="ECO:0000259" key="7">
    <source>
        <dbReference type="Pfam" id="PF00135"/>
    </source>
</evidence>
<keyword evidence="2" id="KW-0719">Serine esterase</keyword>
<dbReference type="HOGENOM" id="CLU_006586_13_2_1"/>
<keyword evidence="4" id="KW-1015">Disulfide bond</keyword>
<dbReference type="EC" id="3.1.1.-" evidence="6"/>
<evidence type="ECO:0000313" key="9">
    <source>
        <dbReference type="Proteomes" id="UP000007266"/>
    </source>
</evidence>
<dbReference type="OMA" id="ANDLWID"/>
<dbReference type="EMBL" id="KQ971312">
    <property type="protein sequence ID" value="EEZ98348.2"/>
    <property type="molecule type" value="Genomic_DNA"/>
</dbReference>
<dbReference type="AlphaFoldDB" id="D6WD73"/>
<dbReference type="FunFam" id="3.40.50.1820:FF:000155">
    <property type="entry name" value="Carboxylic ester hydrolase"/>
    <property type="match status" value="1"/>
</dbReference>
<evidence type="ECO:0000256" key="6">
    <source>
        <dbReference type="RuleBase" id="RU361235"/>
    </source>
</evidence>
<keyword evidence="9" id="KW-1185">Reference proteome</keyword>
<keyword evidence="6" id="KW-0732">Signal</keyword>
<keyword evidence="5" id="KW-0325">Glycoprotein</keyword>
<dbReference type="KEGG" id="tca:107397408"/>
<evidence type="ECO:0000313" key="8">
    <source>
        <dbReference type="EMBL" id="EEZ98348.2"/>
    </source>
</evidence>
<dbReference type="SUPFAM" id="SSF53474">
    <property type="entry name" value="alpha/beta-Hydrolases"/>
    <property type="match status" value="1"/>
</dbReference>
<feature type="domain" description="Carboxylesterase type B" evidence="7">
    <location>
        <begin position="29"/>
        <end position="535"/>
    </location>
</feature>
<organism evidence="8 9">
    <name type="scientific">Tribolium castaneum</name>
    <name type="common">Red flour beetle</name>
    <dbReference type="NCBI Taxonomy" id="7070"/>
    <lineage>
        <taxon>Eukaryota</taxon>
        <taxon>Metazoa</taxon>
        <taxon>Ecdysozoa</taxon>
        <taxon>Arthropoda</taxon>
        <taxon>Hexapoda</taxon>
        <taxon>Insecta</taxon>
        <taxon>Pterygota</taxon>
        <taxon>Neoptera</taxon>
        <taxon>Endopterygota</taxon>
        <taxon>Coleoptera</taxon>
        <taxon>Polyphaga</taxon>
        <taxon>Cucujiformia</taxon>
        <taxon>Tenebrionidae</taxon>
        <taxon>Tenebrionidae incertae sedis</taxon>
        <taxon>Tribolium</taxon>
    </lineage>
</organism>
<dbReference type="InterPro" id="IPR029058">
    <property type="entry name" value="AB_hydrolase_fold"/>
</dbReference>
<sequence>MSLPGYLFSFCLVISLVKCENTNHTTGTTIIQIKNGELRGRILKTVDLNHVYYAYQGIPYAEPPIGHLRFEPPVPKQNWYGVFDATKDGNVCVQGNPAIGSEDCLNLNVYVPEVSKYYKALLPTMVFIYGGGFEAGFATYDLYGPDHLLEKGVVVVTLNYRTGILGFSSTGDLVIPGNNGLKDQVLALKWVKENIEFFGGDPNQVTLFGQSAGSASVSYHMQSKLSRGLFHRAILESGVSLTPWAFSRRGPEVLKIVANDLWIDTSNTREMVNKLRKVDYKLLQEKAASAVAFQYLKDDPRHGFIFSPVIEPQHDNAFLTQKSHQMLSNGDFAKVPCIVGFNSLEGTFNFGTLFRVWLLRYDLDHTKLLPIDLNAKKEKKDTAADYIKKHYFNGYLIALSDRKLMKYLSDDLFVRPVREFVRLVSQHVPVYFYQFTYEGGLWGFANRTQHGVTHSEELGYLWRSKFSPSESDLLMRKRMTSMWTDFAKTGNPTPKKYFTSSEVIWKTTDSNFTYLDIGDELLLSQHPNKASMTLWDQIYQLYGNPPYDTY</sequence>
<reference evidence="8 9" key="2">
    <citation type="journal article" date="2010" name="Nucleic Acids Res.">
        <title>BeetleBase in 2010: revisions to provide comprehensive genomic information for Tribolium castaneum.</title>
        <authorList>
            <person name="Kim H.S."/>
            <person name="Murphy T."/>
            <person name="Xia J."/>
            <person name="Caragea D."/>
            <person name="Park Y."/>
            <person name="Beeman R.W."/>
            <person name="Lorenzen M.D."/>
            <person name="Butcher S."/>
            <person name="Manak J.R."/>
            <person name="Brown S.J."/>
        </authorList>
    </citation>
    <scope>GENOME REANNOTATION</scope>
    <source>
        <strain evidence="8 9">Georgia GA2</strain>
    </source>
</reference>
<dbReference type="InterPro" id="IPR019826">
    <property type="entry name" value="Carboxylesterase_B_AS"/>
</dbReference>
<feature type="signal peptide" evidence="6">
    <location>
        <begin position="1"/>
        <end position="19"/>
    </location>
</feature>
<evidence type="ECO:0000256" key="1">
    <source>
        <dbReference type="ARBA" id="ARBA00005964"/>
    </source>
</evidence>
<name>D6WD73_TRICA</name>
<evidence type="ECO:0000256" key="4">
    <source>
        <dbReference type="ARBA" id="ARBA00023157"/>
    </source>
</evidence>
<dbReference type="InterPro" id="IPR002018">
    <property type="entry name" value="CarbesteraseB"/>
</dbReference>
<dbReference type="PANTHER" id="PTHR11559">
    <property type="entry name" value="CARBOXYLESTERASE"/>
    <property type="match status" value="1"/>
</dbReference>
<dbReference type="Gene3D" id="3.40.50.1820">
    <property type="entry name" value="alpha/beta hydrolase"/>
    <property type="match status" value="1"/>
</dbReference>
<keyword evidence="3 6" id="KW-0378">Hydrolase</keyword>
<protein>
    <recommendedName>
        <fullName evidence="6">Carboxylic ester hydrolase</fullName>
        <ecNumber evidence="6">3.1.1.-</ecNumber>
    </recommendedName>
</protein>
<dbReference type="PROSITE" id="PS00122">
    <property type="entry name" value="CARBOXYLESTERASE_B_1"/>
    <property type="match status" value="1"/>
</dbReference>
<reference evidence="8 9" key="1">
    <citation type="journal article" date="2008" name="Nature">
        <title>The genome of the model beetle and pest Tribolium castaneum.</title>
        <authorList>
            <consortium name="Tribolium Genome Sequencing Consortium"/>
            <person name="Richards S."/>
            <person name="Gibbs R.A."/>
            <person name="Weinstock G.M."/>
            <person name="Brown S.J."/>
            <person name="Denell R."/>
            <person name="Beeman R.W."/>
            <person name="Gibbs R."/>
            <person name="Beeman R.W."/>
            <person name="Brown S.J."/>
            <person name="Bucher G."/>
            <person name="Friedrich M."/>
            <person name="Grimmelikhuijzen C.J."/>
            <person name="Klingler M."/>
            <person name="Lorenzen M."/>
            <person name="Richards S."/>
            <person name="Roth S."/>
            <person name="Schroder R."/>
            <person name="Tautz D."/>
            <person name="Zdobnov E.M."/>
            <person name="Muzny D."/>
            <person name="Gibbs R.A."/>
            <person name="Weinstock G.M."/>
            <person name="Attaway T."/>
            <person name="Bell S."/>
            <person name="Buhay C.J."/>
            <person name="Chandrabose M.N."/>
            <person name="Chavez D."/>
            <person name="Clerk-Blankenburg K.P."/>
            <person name="Cree A."/>
            <person name="Dao M."/>
            <person name="Davis C."/>
            <person name="Chacko J."/>
            <person name="Dinh H."/>
            <person name="Dugan-Rocha S."/>
            <person name="Fowler G."/>
            <person name="Garner T.T."/>
            <person name="Garnes J."/>
            <person name="Gnirke A."/>
            <person name="Hawes A."/>
            <person name="Hernandez J."/>
            <person name="Hines S."/>
            <person name="Holder M."/>
            <person name="Hume J."/>
            <person name="Jhangiani S.N."/>
            <person name="Joshi V."/>
            <person name="Khan Z.M."/>
            <person name="Jackson L."/>
            <person name="Kovar C."/>
            <person name="Kowis A."/>
            <person name="Lee S."/>
            <person name="Lewis L.R."/>
            <person name="Margolis J."/>
            <person name="Morgan M."/>
            <person name="Nazareth L.V."/>
            <person name="Nguyen N."/>
            <person name="Okwuonu G."/>
            <person name="Parker D."/>
            <person name="Richards S."/>
            <person name="Ruiz S.J."/>
            <person name="Santibanez J."/>
            <person name="Savard J."/>
            <person name="Scherer S.E."/>
            <person name="Schneider B."/>
            <person name="Sodergren E."/>
            <person name="Tautz D."/>
            <person name="Vattahil S."/>
            <person name="Villasana D."/>
            <person name="White C.S."/>
            <person name="Wright R."/>
            <person name="Park Y."/>
            <person name="Beeman R.W."/>
            <person name="Lord J."/>
            <person name="Oppert B."/>
            <person name="Lorenzen M."/>
            <person name="Brown S."/>
            <person name="Wang L."/>
            <person name="Savard J."/>
            <person name="Tautz D."/>
            <person name="Richards S."/>
            <person name="Weinstock G."/>
            <person name="Gibbs R.A."/>
            <person name="Liu Y."/>
            <person name="Worley K."/>
            <person name="Weinstock G."/>
            <person name="Elsik C.G."/>
            <person name="Reese J.T."/>
            <person name="Elhaik E."/>
            <person name="Landan G."/>
            <person name="Graur D."/>
            <person name="Arensburger P."/>
            <person name="Atkinson P."/>
            <person name="Beeman R.W."/>
            <person name="Beidler J."/>
            <person name="Brown S.J."/>
            <person name="Demuth J.P."/>
            <person name="Drury D.W."/>
            <person name="Du Y.Z."/>
            <person name="Fujiwara H."/>
            <person name="Lorenzen M."/>
            <person name="Maselli V."/>
            <person name="Osanai M."/>
            <person name="Park Y."/>
            <person name="Robertson H.M."/>
            <person name="Tu Z."/>
            <person name="Wang J.J."/>
            <person name="Wang S."/>
            <person name="Richards S."/>
            <person name="Song H."/>
            <person name="Zhang L."/>
            <person name="Sodergren E."/>
            <person name="Werner D."/>
            <person name="Stanke M."/>
            <person name="Morgenstern B."/>
            <person name="Solovyev V."/>
            <person name="Kosarev P."/>
            <person name="Brown G."/>
            <person name="Chen H.C."/>
            <person name="Ermolaeva O."/>
            <person name="Hlavina W."/>
            <person name="Kapustin Y."/>
            <person name="Kiryutin B."/>
            <person name="Kitts P."/>
            <person name="Maglott D."/>
            <person name="Pruitt K."/>
            <person name="Sapojnikov V."/>
            <person name="Souvorov A."/>
            <person name="Mackey A.J."/>
            <person name="Waterhouse R.M."/>
            <person name="Wyder S."/>
            <person name="Zdobnov E.M."/>
            <person name="Zdobnov E.M."/>
            <person name="Wyder S."/>
            <person name="Kriventseva E.V."/>
            <person name="Kadowaki T."/>
            <person name="Bork P."/>
            <person name="Aranda M."/>
            <person name="Bao R."/>
            <person name="Beermann A."/>
            <person name="Berns N."/>
            <person name="Bolognesi R."/>
            <person name="Bonneton F."/>
            <person name="Bopp D."/>
            <person name="Brown S.J."/>
            <person name="Bucher G."/>
            <person name="Butts T."/>
            <person name="Chaumot A."/>
            <person name="Denell R.E."/>
            <person name="Ferrier D.E."/>
            <person name="Friedrich M."/>
            <person name="Gordon C.M."/>
            <person name="Jindra M."/>
            <person name="Klingler M."/>
            <person name="Lan Q."/>
            <person name="Lattorff H.M."/>
            <person name="Laudet V."/>
            <person name="von Levetsow C."/>
            <person name="Liu Z."/>
            <person name="Lutz R."/>
            <person name="Lynch J.A."/>
            <person name="da Fonseca R.N."/>
            <person name="Posnien N."/>
            <person name="Reuter R."/>
            <person name="Roth S."/>
            <person name="Savard J."/>
            <person name="Schinko J.B."/>
            <person name="Schmitt C."/>
            <person name="Schoppmeier M."/>
            <person name="Schroder R."/>
            <person name="Shippy T.D."/>
            <person name="Simonnet F."/>
            <person name="Marques-Souza H."/>
            <person name="Tautz D."/>
            <person name="Tomoyasu Y."/>
            <person name="Trauner J."/>
            <person name="Van der Zee M."/>
            <person name="Vervoort M."/>
            <person name="Wittkopp N."/>
            <person name="Wimmer E.A."/>
            <person name="Yang X."/>
            <person name="Jones A.K."/>
            <person name="Sattelle D.B."/>
            <person name="Ebert P.R."/>
            <person name="Nelson D."/>
            <person name="Scott J.G."/>
            <person name="Beeman R.W."/>
            <person name="Muthukrishnan S."/>
            <person name="Kramer K.J."/>
            <person name="Arakane Y."/>
            <person name="Beeman R.W."/>
            <person name="Zhu Q."/>
            <person name="Hogenkamp D."/>
            <person name="Dixit R."/>
            <person name="Oppert B."/>
            <person name="Jiang H."/>
            <person name="Zou Z."/>
            <person name="Marshall J."/>
            <person name="Elpidina E."/>
            <person name="Vinokurov K."/>
            <person name="Oppert C."/>
            <person name="Zou Z."/>
            <person name="Evans J."/>
            <person name="Lu Z."/>
            <person name="Zhao P."/>
            <person name="Sumathipala N."/>
            <person name="Altincicek B."/>
            <person name="Vilcinskas A."/>
            <person name="Williams M."/>
            <person name="Hultmark D."/>
            <person name="Hetru C."/>
            <person name="Jiang H."/>
            <person name="Grimmelikhuijzen C.J."/>
            <person name="Hauser F."/>
            <person name="Cazzamali G."/>
            <person name="Williamson M."/>
            <person name="Park Y."/>
            <person name="Li B."/>
            <person name="Tanaka Y."/>
            <person name="Predel R."/>
            <person name="Neupert S."/>
            <person name="Schachtner J."/>
            <person name="Verleyen P."/>
            <person name="Raible F."/>
            <person name="Bork P."/>
            <person name="Friedrich M."/>
            <person name="Walden K.K."/>
            <person name="Robertson H.M."/>
            <person name="Angeli S."/>
            <person name="Foret S."/>
            <person name="Bucher G."/>
            <person name="Schuetz S."/>
            <person name="Maleszka R."/>
            <person name="Wimmer E.A."/>
            <person name="Beeman R.W."/>
            <person name="Lorenzen M."/>
            <person name="Tomoyasu Y."/>
            <person name="Miller S.C."/>
            <person name="Grossmann D."/>
            <person name="Bucher G."/>
        </authorList>
    </citation>
    <scope>NUCLEOTIDE SEQUENCE [LARGE SCALE GENOMIC DNA]</scope>
    <source>
        <strain evidence="8 9">Georgia GA2</strain>
    </source>
</reference>
<evidence type="ECO:0000256" key="3">
    <source>
        <dbReference type="ARBA" id="ARBA00022801"/>
    </source>
</evidence>
<dbReference type="OrthoDB" id="19653at2759"/>
<feature type="chain" id="PRO_5007230845" description="Carboxylic ester hydrolase" evidence="6">
    <location>
        <begin position="20"/>
        <end position="550"/>
    </location>
</feature>
<dbReference type="STRING" id="7070.D6WD73"/>
<dbReference type="InterPro" id="IPR050309">
    <property type="entry name" value="Type-B_Carboxylest/Lipase"/>
</dbReference>
<proteinExistence type="inferred from homology"/>
<gene>
    <name evidence="8" type="primary">AUGUSTUS-3.0.2_00803</name>
    <name evidence="8" type="ORF">TcasGA2_TC000803</name>
</gene>
<dbReference type="ESTHER" id="trica-d6wd73">
    <property type="family name" value="Carb_B_Arthropoda"/>
</dbReference>
<evidence type="ECO:0000256" key="5">
    <source>
        <dbReference type="ARBA" id="ARBA00023180"/>
    </source>
</evidence>
<comment type="similarity">
    <text evidence="1 6">Belongs to the type-B carboxylesterase/lipase family.</text>
</comment>
<evidence type="ECO:0000256" key="2">
    <source>
        <dbReference type="ARBA" id="ARBA00022487"/>
    </source>
</evidence>
<dbReference type="GO" id="GO:0052689">
    <property type="term" value="F:carboxylic ester hydrolase activity"/>
    <property type="evidence" value="ECO:0007669"/>
    <property type="project" value="UniProtKB-KW"/>
</dbReference>
<dbReference type="Proteomes" id="UP000007266">
    <property type="component" value="Linkage group 2"/>
</dbReference>